<accession>A0ABZ2KRQ9</accession>
<organism evidence="1 2">
    <name type="scientific">Pendulispora rubella</name>
    <dbReference type="NCBI Taxonomy" id="2741070"/>
    <lineage>
        <taxon>Bacteria</taxon>
        <taxon>Pseudomonadati</taxon>
        <taxon>Myxococcota</taxon>
        <taxon>Myxococcia</taxon>
        <taxon>Myxococcales</taxon>
        <taxon>Sorangiineae</taxon>
        <taxon>Pendulisporaceae</taxon>
        <taxon>Pendulispora</taxon>
    </lineage>
</organism>
<dbReference type="RefSeq" id="WP_394830827.1">
    <property type="nucleotide sequence ID" value="NZ_CP089929.1"/>
</dbReference>
<evidence type="ECO:0000313" key="1">
    <source>
        <dbReference type="EMBL" id="WXB01217.1"/>
    </source>
</evidence>
<protein>
    <submittedName>
        <fullName evidence="1">Uncharacterized protein</fullName>
    </submittedName>
</protein>
<gene>
    <name evidence="1" type="ORF">LVJ94_30390</name>
</gene>
<evidence type="ECO:0000313" key="2">
    <source>
        <dbReference type="Proteomes" id="UP001374803"/>
    </source>
</evidence>
<dbReference type="EMBL" id="CP089983">
    <property type="protein sequence ID" value="WXB01217.1"/>
    <property type="molecule type" value="Genomic_DNA"/>
</dbReference>
<dbReference type="Proteomes" id="UP001374803">
    <property type="component" value="Chromosome"/>
</dbReference>
<proteinExistence type="predicted"/>
<sequence>MNPTTSHSCDAVRAFIDRYGAGDDVQAAQRYLTTAEPKLAELRDDEAWSSAADDCKRDGRIRRYGLLAPRRTQRGWDEDNRFVGNRMVTFTVAAELSTDKRASPGNQKVTKHR</sequence>
<name>A0ABZ2KRQ9_9BACT</name>
<reference evidence="1" key="1">
    <citation type="submission" date="2021-12" db="EMBL/GenBank/DDBJ databases">
        <title>Discovery of the Pendulisporaceae a myxobacterial family with distinct sporulation behavior and unique specialized metabolism.</title>
        <authorList>
            <person name="Garcia R."/>
            <person name="Popoff A."/>
            <person name="Bader C.D."/>
            <person name="Loehr J."/>
            <person name="Walesch S."/>
            <person name="Walt C."/>
            <person name="Boldt J."/>
            <person name="Bunk B."/>
            <person name="Haeckl F.J.F.P.J."/>
            <person name="Gunesch A.P."/>
            <person name="Birkelbach J."/>
            <person name="Nuebel U."/>
            <person name="Pietschmann T."/>
            <person name="Bach T."/>
            <person name="Mueller R."/>
        </authorList>
    </citation>
    <scope>NUCLEOTIDE SEQUENCE</scope>
    <source>
        <strain evidence="1">MSr11367</strain>
    </source>
</reference>
<keyword evidence="2" id="KW-1185">Reference proteome</keyword>